<reference evidence="4 5" key="1">
    <citation type="submission" date="2019-03" db="EMBL/GenBank/DDBJ databases">
        <title>Freshwater and sediment microbial communities from various areas in North America, analyzing microbe dynamics in response to fracking.</title>
        <authorList>
            <person name="Lamendella R."/>
        </authorList>
    </citation>
    <scope>NUCLEOTIDE SEQUENCE [LARGE SCALE GENOMIC DNA]</scope>
    <source>
        <strain evidence="4 5">175.2</strain>
    </source>
</reference>
<dbReference type="Gene3D" id="1.20.1050.10">
    <property type="match status" value="1"/>
</dbReference>
<evidence type="ECO:0000313" key="4">
    <source>
        <dbReference type="EMBL" id="TCT38862.1"/>
    </source>
</evidence>
<dbReference type="RefSeq" id="WP_132311568.1">
    <property type="nucleotide sequence ID" value="NZ_SMAR01000015.1"/>
</dbReference>
<dbReference type="SFLD" id="SFLDS00019">
    <property type="entry name" value="Glutathione_Transferase_(cytos"/>
    <property type="match status" value="1"/>
</dbReference>
<dbReference type="InterPro" id="IPR004045">
    <property type="entry name" value="Glutathione_S-Trfase_N"/>
</dbReference>
<evidence type="ECO:0000259" key="2">
    <source>
        <dbReference type="PROSITE" id="PS50404"/>
    </source>
</evidence>
<dbReference type="SFLD" id="SFLDG00358">
    <property type="entry name" value="Main_(cytGST)"/>
    <property type="match status" value="1"/>
</dbReference>
<keyword evidence="4" id="KW-0808">Transferase</keyword>
<dbReference type="GO" id="GO:0016740">
    <property type="term" value="F:transferase activity"/>
    <property type="evidence" value="ECO:0007669"/>
    <property type="project" value="UniProtKB-KW"/>
</dbReference>
<dbReference type="Pfam" id="PF00043">
    <property type="entry name" value="GST_C"/>
    <property type="match status" value="1"/>
</dbReference>
<dbReference type="Proteomes" id="UP000295097">
    <property type="component" value="Unassembled WGS sequence"/>
</dbReference>
<evidence type="ECO:0000259" key="3">
    <source>
        <dbReference type="PROSITE" id="PS50405"/>
    </source>
</evidence>
<dbReference type="SUPFAM" id="SSF47616">
    <property type="entry name" value="GST C-terminal domain-like"/>
    <property type="match status" value="1"/>
</dbReference>
<dbReference type="InterPro" id="IPR004046">
    <property type="entry name" value="GST_C"/>
</dbReference>
<comment type="similarity">
    <text evidence="1">Belongs to the GST superfamily.</text>
</comment>
<dbReference type="OrthoDB" id="9811242at2"/>
<protein>
    <submittedName>
        <fullName evidence="4">Glutathione S-transferase</fullName>
    </submittedName>
</protein>
<dbReference type="Gene3D" id="3.40.30.10">
    <property type="entry name" value="Glutaredoxin"/>
    <property type="match status" value="1"/>
</dbReference>
<feature type="domain" description="GST N-terminal" evidence="2">
    <location>
        <begin position="1"/>
        <end position="86"/>
    </location>
</feature>
<name>A0A4R3NRY4_9HYPH</name>
<dbReference type="PANTHER" id="PTHR44051">
    <property type="entry name" value="GLUTATHIONE S-TRANSFERASE-RELATED"/>
    <property type="match status" value="1"/>
</dbReference>
<dbReference type="InterPro" id="IPR036249">
    <property type="entry name" value="Thioredoxin-like_sf"/>
</dbReference>
<feature type="domain" description="GST C-terminal" evidence="3">
    <location>
        <begin position="86"/>
        <end position="216"/>
    </location>
</feature>
<dbReference type="SUPFAM" id="SSF52833">
    <property type="entry name" value="Thioredoxin-like"/>
    <property type="match status" value="1"/>
</dbReference>
<dbReference type="InterPro" id="IPR036282">
    <property type="entry name" value="Glutathione-S-Trfase_C_sf"/>
</dbReference>
<proteinExistence type="inferred from homology"/>
<dbReference type="Pfam" id="PF02798">
    <property type="entry name" value="GST_N"/>
    <property type="match status" value="1"/>
</dbReference>
<dbReference type="PROSITE" id="PS50405">
    <property type="entry name" value="GST_CTER"/>
    <property type="match status" value="1"/>
</dbReference>
<accession>A0A4R3NRY4</accession>
<dbReference type="PANTHER" id="PTHR44051:SF8">
    <property type="entry name" value="GLUTATHIONE S-TRANSFERASE GSTA"/>
    <property type="match status" value="1"/>
</dbReference>
<keyword evidence="5" id="KW-1185">Reference proteome</keyword>
<evidence type="ECO:0000313" key="5">
    <source>
        <dbReference type="Proteomes" id="UP000295097"/>
    </source>
</evidence>
<dbReference type="PROSITE" id="PS50404">
    <property type="entry name" value="GST_NTER"/>
    <property type="match status" value="1"/>
</dbReference>
<dbReference type="InterPro" id="IPR010987">
    <property type="entry name" value="Glutathione-S-Trfase_C-like"/>
</dbReference>
<gene>
    <name evidence="4" type="ORF">EDC90_101574</name>
</gene>
<sequence length="225" mass="25370">MTLTLYTFDWLPEFPRGFVRDLRVRWVLEETGQPYTVDTVPAYPKSPGHLALQPFGQVPIVVDGDLTLFESGAILMHLGEGTALLPASDRTKVTQWLFAALNTVEMSVMHWVTMVLATRFPDFFGPPPEDVVIEHARREMEAKLEALQMALGGEAWLADKFTIADIAMVEVLRVVESEGALARFPQLVSYVDRARERQAFQRAMADHMQHWRAADSRKAATETGR</sequence>
<dbReference type="InterPro" id="IPR040079">
    <property type="entry name" value="Glutathione_S-Trfase"/>
</dbReference>
<organism evidence="4 5">
    <name type="scientific">Martelella mediterranea</name>
    <dbReference type="NCBI Taxonomy" id="293089"/>
    <lineage>
        <taxon>Bacteria</taxon>
        <taxon>Pseudomonadati</taxon>
        <taxon>Pseudomonadota</taxon>
        <taxon>Alphaproteobacteria</taxon>
        <taxon>Hyphomicrobiales</taxon>
        <taxon>Aurantimonadaceae</taxon>
        <taxon>Martelella</taxon>
    </lineage>
</organism>
<evidence type="ECO:0000256" key="1">
    <source>
        <dbReference type="RuleBase" id="RU003494"/>
    </source>
</evidence>
<dbReference type="FunFam" id="3.40.30.10:FF:000331">
    <property type="entry name" value="Glutathione S-transferase"/>
    <property type="match status" value="1"/>
</dbReference>
<dbReference type="CDD" id="cd03046">
    <property type="entry name" value="GST_N_GTT1_like"/>
    <property type="match status" value="1"/>
</dbReference>
<dbReference type="AlphaFoldDB" id="A0A4R3NRY4"/>
<dbReference type="EMBL" id="SMAR01000015">
    <property type="protein sequence ID" value="TCT38862.1"/>
    <property type="molecule type" value="Genomic_DNA"/>
</dbReference>
<comment type="caution">
    <text evidence="4">The sequence shown here is derived from an EMBL/GenBank/DDBJ whole genome shotgun (WGS) entry which is preliminary data.</text>
</comment>